<dbReference type="CDD" id="cd16926">
    <property type="entry name" value="HATPase_MutL-MLH-PMS-like"/>
    <property type="match status" value="1"/>
</dbReference>
<dbReference type="InterPro" id="IPR002099">
    <property type="entry name" value="MutL/Mlh/PMS"/>
</dbReference>
<dbReference type="Gene3D" id="3.30.565.10">
    <property type="entry name" value="Histidine kinase-like ATPase, C-terminal domain"/>
    <property type="match status" value="1"/>
</dbReference>
<evidence type="ECO:0000256" key="4">
    <source>
        <dbReference type="HAMAP-Rule" id="MF_00149"/>
    </source>
</evidence>
<dbReference type="PANTHER" id="PTHR10073">
    <property type="entry name" value="DNA MISMATCH REPAIR PROTEIN MLH, PMS, MUTL"/>
    <property type="match status" value="1"/>
</dbReference>
<proteinExistence type="inferred from homology"/>
<dbReference type="InterPro" id="IPR020568">
    <property type="entry name" value="Ribosomal_Su5_D2-typ_SF"/>
</dbReference>
<dbReference type="InterPro" id="IPR036890">
    <property type="entry name" value="HATPase_C_sf"/>
</dbReference>
<dbReference type="Pfam" id="PF08676">
    <property type="entry name" value="MutL_C"/>
    <property type="match status" value="1"/>
</dbReference>
<keyword evidence="9" id="KW-1185">Reference proteome</keyword>
<keyword evidence="8" id="KW-0540">Nuclease</keyword>
<feature type="domain" description="DNA mismatch repair protein S5" evidence="7">
    <location>
        <begin position="207"/>
        <end position="325"/>
    </location>
</feature>
<dbReference type="InterPro" id="IPR013507">
    <property type="entry name" value="DNA_mismatch_S5_2-like"/>
</dbReference>
<keyword evidence="8" id="KW-0378">Hydrolase</keyword>
<evidence type="ECO:0000256" key="5">
    <source>
        <dbReference type="SAM" id="MobiDB-lite"/>
    </source>
</evidence>
<evidence type="ECO:0000259" key="7">
    <source>
        <dbReference type="SMART" id="SM01340"/>
    </source>
</evidence>
<keyword evidence="8" id="KW-0255">Endonuclease</keyword>
<dbReference type="Pfam" id="PF13589">
    <property type="entry name" value="HATPase_c_3"/>
    <property type="match status" value="1"/>
</dbReference>
<dbReference type="GO" id="GO:0004519">
    <property type="term" value="F:endonuclease activity"/>
    <property type="evidence" value="ECO:0007669"/>
    <property type="project" value="UniProtKB-KW"/>
</dbReference>
<dbReference type="InterPro" id="IPR014721">
    <property type="entry name" value="Ribsml_uS5_D2-typ_fold_subgr"/>
</dbReference>
<dbReference type="SUPFAM" id="SSF55874">
    <property type="entry name" value="ATPase domain of HSP90 chaperone/DNA topoisomerase II/histidine kinase"/>
    <property type="match status" value="1"/>
</dbReference>
<dbReference type="Pfam" id="PF01119">
    <property type="entry name" value="DNA_mis_repair"/>
    <property type="match status" value="1"/>
</dbReference>
<dbReference type="InterPro" id="IPR014790">
    <property type="entry name" value="MutL_C"/>
</dbReference>
<reference evidence="9" key="1">
    <citation type="journal article" date="2019" name="Int. J. Syst. Evol. Microbiol.">
        <title>The Global Catalogue of Microorganisms (GCM) 10K type strain sequencing project: providing services to taxonomists for standard genome sequencing and annotation.</title>
        <authorList>
            <consortium name="The Broad Institute Genomics Platform"/>
            <consortium name="The Broad Institute Genome Sequencing Center for Infectious Disease"/>
            <person name="Wu L."/>
            <person name="Ma J."/>
        </authorList>
    </citation>
    <scope>NUCLEOTIDE SEQUENCE [LARGE SCALE GENOMIC DNA]</scope>
    <source>
        <strain evidence="9">KCTC 13528</strain>
    </source>
</reference>
<dbReference type="RefSeq" id="WP_204729999.1">
    <property type="nucleotide sequence ID" value="NZ_JAFBDK010000012.1"/>
</dbReference>
<dbReference type="SMART" id="SM01340">
    <property type="entry name" value="DNA_mis_repair"/>
    <property type="match status" value="1"/>
</dbReference>
<evidence type="ECO:0000313" key="8">
    <source>
        <dbReference type="EMBL" id="MFD2913788.1"/>
    </source>
</evidence>
<keyword evidence="2 4" id="KW-0227">DNA damage</keyword>
<dbReference type="InterPro" id="IPR042120">
    <property type="entry name" value="MutL_C_dimsub"/>
</dbReference>
<dbReference type="PROSITE" id="PS00058">
    <property type="entry name" value="DNA_MISMATCH_REPAIR_1"/>
    <property type="match status" value="1"/>
</dbReference>
<evidence type="ECO:0000259" key="6">
    <source>
        <dbReference type="SMART" id="SM00853"/>
    </source>
</evidence>
<dbReference type="InterPro" id="IPR042121">
    <property type="entry name" value="MutL_C_regsub"/>
</dbReference>
<dbReference type="Gene3D" id="3.30.230.10">
    <property type="match status" value="1"/>
</dbReference>
<comment type="similarity">
    <text evidence="1 4">Belongs to the DNA mismatch repair MutL/HexB family.</text>
</comment>
<evidence type="ECO:0000313" key="9">
    <source>
        <dbReference type="Proteomes" id="UP001597561"/>
    </source>
</evidence>
<organism evidence="8 9">
    <name type="scientific">Jeotgalibacillus terrae</name>
    <dbReference type="NCBI Taxonomy" id="587735"/>
    <lineage>
        <taxon>Bacteria</taxon>
        <taxon>Bacillati</taxon>
        <taxon>Bacillota</taxon>
        <taxon>Bacilli</taxon>
        <taxon>Bacillales</taxon>
        <taxon>Caryophanaceae</taxon>
        <taxon>Jeotgalibacillus</taxon>
    </lineage>
</organism>
<evidence type="ECO:0000256" key="3">
    <source>
        <dbReference type="ARBA" id="ARBA00023204"/>
    </source>
</evidence>
<evidence type="ECO:0000256" key="2">
    <source>
        <dbReference type="ARBA" id="ARBA00022763"/>
    </source>
</evidence>
<dbReference type="InterPro" id="IPR037198">
    <property type="entry name" value="MutL_C_sf"/>
</dbReference>
<dbReference type="HAMAP" id="MF_00149">
    <property type="entry name" value="DNA_mis_repair"/>
    <property type="match status" value="1"/>
</dbReference>
<dbReference type="NCBIfam" id="TIGR00585">
    <property type="entry name" value="mutl"/>
    <property type="match status" value="1"/>
</dbReference>
<dbReference type="EMBL" id="JBHUPG010000036">
    <property type="protein sequence ID" value="MFD2913788.1"/>
    <property type="molecule type" value="Genomic_DNA"/>
</dbReference>
<dbReference type="CDD" id="cd00782">
    <property type="entry name" value="MutL_Trans"/>
    <property type="match status" value="1"/>
</dbReference>
<dbReference type="SUPFAM" id="SSF118116">
    <property type="entry name" value="DNA mismatch repair protein MutL"/>
    <property type="match status" value="1"/>
</dbReference>
<dbReference type="InterPro" id="IPR014762">
    <property type="entry name" value="DNA_mismatch_repair_CS"/>
</dbReference>
<dbReference type="InterPro" id="IPR038973">
    <property type="entry name" value="MutL/Mlh/Pms-like"/>
</dbReference>
<comment type="function">
    <text evidence="4">This protein is involved in the repair of mismatches in DNA. It is required for dam-dependent methyl-directed DNA mismatch repair. May act as a 'molecular matchmaker', a protein that promotes the formation of a stable complex between two or more DNA-binding proteins in an ATP-dependent manner without itself being part of a final effector complex.</text>
</comment>
<dbReference type="InterPro" id="IPR020667">
    <property type="entry name" value="DNA_mismatch_repair_MutL"/>
</dbReference>
<dbReference type="Proteomes" id="UP001597561">
    <property type="component" value="Unassembled WGS sequence"/>
</dbReference>
<comment type="caution">
    <text evidence="8">The sequence shown here is derived from an EMBL/GenBank/DDBJ whole genome shotgun (WGS) entry which is preliminary data.</text>
</comment>
<feature type="domain" description="MutL C-terminal dimerisation" evidence="6">
    <location>
        <begin position="420"/>
        <end position="562"/>
    </location>
</feature>
<dbReference type="Gene3D" id="3.30.1540.20">
    <property type="entry name" value="MutL, C-terminal domain, dimerisation subdomain"/>
    <property type="match status" value="1"/>
</dbReference>
<dbReference type="Gene3D" id="3.30.1370.100">
    <property type="entry name" value="MutL, C-terminal domain, regulatory subdomain"/>
    <property type="match status" value="1"/>
</dbReference>
<dbReference type="SMART" id="SM00853">
    <property type="entry name" value="MutL_C"/>
    <property type="match status" value="1"/>
</dbReference>
<sequence>MGNIQQLDEFLANKIAAGEVVERPASVVKELMENAIDAHSTIIEIDLTEAGLSKIRIKDNGDGILEEDLLKAFSRHATSKIKNEHDLFRIKTLGFRGEALPSIASVAKVEITSSTGDQGTKAVIHGGKLISREASAARKGTDIKVEELFYNTPARLKYMKTINTELGNISDIVNRLALSHPEISIRLIHNGKTLLHTNGQGDVRQVLSAIYGMQTVKKMIPFEGESLDFKISGWAAYPEVTRASKSYISLLVNGRYIKNYGLTQAVLEGYRTLLPIGRFPVILLSVEMDPLLVDVNVHPSKQEVRFSKEKELQHVIGETLKRSFRNETLIPSGVSEKKEPKKVSEQTSFDWKVQAAKPTNSYKESETVKETSAEMTDVKAPEEQLFDERAATGPVPASPEITGPEKTAEPERKRMPDMSVIGQAHGTYIICQSEDGVYMIDQHAAQERIKYEYFREKLAEDHHEMQDLLVPITFDFPPDQFLRIKEDIDLLYQSGIEAEEFGGNSLIVRSHPVWFPKGEESGIIEDMIEQILTEKKIDRYKLREEAAILMSCKKSIKANHYLTQNDMESLISQLSECNDPFTCPHGRPVVIHFSSYEMEKMFKRVM</sequence>
<feature type="region of interest" description="Disordered" evidence="5">
    <location>
        <begin position="391"/>
        <end position="412"/>
    </location>
</feature>
<dbReference type="PANTHER" id="PTHR10073:SF12">
    <property type="entry name" value="DNA MISMATCH REPAIR PROTEIN MLH1"/>
    <property type="match status" value="1"/>
</dbReference>
<keyword evidence="3 4" id="KW-0234">DNA repair</keyword>
<dbReference type="SUPFAM" id="SSF54211">
    <property type="entry name" value="Ribosomal protein S5 domain 2-like"/>
    <property type="match status" value="1"/>
</dbReference>
<protein>
    <recommendedName>
        <fullName evidence="4">DNA mismatch repair protein MutL</fullName>
    </recommendedName>
</protein>
<name>A0ABW5ZP01_9BACL</name>
<evidence type="ECO:0000256" key="1">
    <source>
        <dbReference type="ARBA" id="ARBA00006082"/>
    </source>
</evidence>
<accession>A0ABW5ZP01</accession>
<gene>
    <name evidence="4 8" type="primary">mutL</name>
    <name evidence="8" type="ORF">ACFS5P_18010</name>
</gene>